<evidence type="ECO:0000256" key="1">
    <source>
        <dbReference type="SAM" id="MobiDB-lite"/>
    </source>
</evidence>
<reference evidence="2 3" key="1">
    <citation type="submission" date="2022-10" db="EMBL/GenBank/DDBJ databases">
        <title>High-quality genome sequences of two octocoral-associated bacteria, Endozoicomonas euniceicola EF212 and Endozoicomonas gorgoniicola PS125.</title>
        <authorList>
            <person name="Chiou Y.-J."/>
            <person name="Chen Y.-H."/>
        </authorList>
    </citation>
    <scope>NUCLEOTIDE SEQUENCE [LARGE SCALE GENOMIC DNA]</scope>
    <source>
        <strain evidence="2 3">PS125</strain>
    </source>
</reference>
<proteinExistence type="predicted"/>
<keyword evidence="3" id="KW-1185">Reference proteome</keyword>
<comment type="caution">
    <text evidence="2">The sequence shown here is derived from an EMBL/GenBank/DDBJ whole genome shotgun (WGS) entry which is preliminary data.</text>
</comment>
<organism evidence="2 3">
    <name type="scientific">Endozoicomonas gorgoniicola</name>
    <dbReference type="NCBI Taxonomy" id="1234144"/>
    <lineage>
        <taxon>Bacteria</taxon>
        <taxon>Pseudomonadati</taxon>
        <taxon>Pseudomonadota</taxon>
        <taxon>Gammaproteobacteria</taxon>
        <taxon>Oceanospirillales</taxon>
        <taxon>Endozoicomonadaceae</taxon>
        <taxon>Endozoicomonas</taxon>
    </lineage>
</organism>
<dbReference type="RefSeq" id="WP_262568760.1">
    <property type="nucleotide sequence ID" value="NZ_JAPFCC010000001.1"/>
</dbReference>
<name>A0ABT3MTY6_9GAMM</name>
<feature type="compositionally biased region" description="Basic and acidic residues" evidence="1">
    <location>
        <begin position="8"/>
        <end position="21"/>
    </location>
</feature>
<evidence type="ECO:0000313" key="3">
    <source>
        <dbReference type="Proteomes" id="UP001209854"/>
    </source>
</evidence>
<dbReference type="Proteomes" id="UP001209854">
    <property type="component" value="Unassembled WGS sequence"/>
</dbReference>
<feature type="region of interest" description="Disordered" evidence="1">
    <location>
        <begin position="1"/>
        <end position="21"/>
    </location>
</feature>
<gene>
    <name evidence="2" type="ORF">NX722_07285</name>
</gene>
<protein>
    <submittedName>
        <fullName evidence="2">Uncharacterized protein</fullName>
    </submittedName>
</protein>
<evidence type="ECO:0000313" key="2">
    <source>
        <dbReference type="EMBL" id="MCW7552449.1"/>
    </source>
</evidence>
<accession>A0ABT3MTY6</accession>
<dbReference type="EMBL" id="JAPFCC010000001">
    <property type="protein sequence ID" value="MCW7552449.1"/>
    <property type="molecule type" value="Genomic_DNA"/>
</dbReference>
<sequence>MEVALSPKKKEEVEQMHDSTHDGRVFSSRVTLISAIKEFPGVTWPEVAGSLASRVTDNFQLLKPASSSCTCI</sequence>